<dbReference type="OrthoDB" id="1273722at2"/>
<dbReference type="Pfam" id="PF04738">
    <property type="entry name" value="Lant_dehydr_N"/>
    <property type="match status" value="1"/>
</dbReference>
<dbReference type="AlphaFoldDB" id="A0A327R379"/>
<dbReference type="InterPro" id="IPR023809">
    <property type="entry name" value="Thiopep_bacteriocin_synth_dom"/>
</dbReference>
<sequence length="1047" mass="122656">MLEKFFTPAQQVVARVPTKTIDTCVFEGSVKEKMKSCMDDSFFSNALYIASPALHEQIKLYLNENDATEKRTKKIEHAFMRYLNRMSTRCTPFGMFAAVGTMEIAENGDKNIVHDTSGQYLDVKLDALVLENISNRLLNEPYIRTRLQYKVNETCLFDGEDVKYINYYFLHGKRIHEVVKIDRNEYLYEVLKSGGNWVNYKEIIGTLQAYDEDLEMDDIVAFIDELIETHILITEIAPSIAGMPYQDHFMEVLERLLIKDIEGEARDLVGRVTSIFKKTRAVNKDVSLMGFVEWLIDEFTSLDIQFDPQRILHIDTYHQFEQVKIDQSIINSVMRGIEVASHFTLSSSSATVEAFKKVMEATYNEAPVSLLTVLDADMGIGYPANKLKIGANNQLLNEITALNPPAKPYTEMRWYEQHYSFWLQKYVDCIKAQEREIVLTDADLKSFQSVIPQLPDTFNAHFSIISAKNLQQNEFDHYVQFNGWAGITATNMLARFANAHPGIQKICEEAAMVEERALGEHEVMAEISHVSDAGLVNILARPLLRKYELPYLVNSQLPGERAIYPGDLQVYVKNDKVLLYAEKIQKFVKPVLTSAHNYTMSEHPVYKFLCDIQRQNTVDGVHIHLGTWVDKLDYFPRVRYQNVVLIPASWEFKESYFEPFFKQQITITEMRERLMHKLQHIRYFMVKEGDNEMYVDVTCEHHWEMFFAYIKSMKKIIIKESLFDPSQGMTNDFILPFYKKEAAQTSSKGNSAQLIRALQSATQENTQRSFYPCDSWTYFKIYCNPSQFDQLLSKEWPQLLQKWNTDYQYEPQFFFIRYFDTAHHLRFRLFNPPVEHFGNIVKDVFAHFSALPFVHNIQMEKYARELERYHPADFDVLEKVFCKDAEIVQYFLQENWQLPDFVRLQFALKNVRHYLLSFGFSLNEILQFCEVARDNFAVEFNMDLILKKQLSKNFREHREAYEATVVGLPNELPWIERGEYCKSLRLEVLTTQKRNEIIWSIVHMHVNRLFNFNQRFYELIVYDYMERIARIEVGKARSGMNIASMNQ</sequence>
<evidence type="ECO:0000313" key="4">
    <source>
        <dbReference type="Proteomes" id="UP000249547"/>
    </source>
</evidence>
<organism evidence="3 4">
    <name type="scientific">Chitinophaga skermanii</name>
    <dbReference type="NCBI Taxonomy" id="331697"/>
    <lineage>
        <taxon>Bacteria</taxon>
        <taxon>Pseudomonadati</taxon>
        <taxon>Bacteroidota</taxon>
        <taxon>Chitinophagia</taxon>
        <taxon>Chitinophagales</taxon>
        <taxon>Chitinophagaceae</taxon>
        <taxon>Chitinophaga</taxon>
    </lineage>
</organism>
<protein>
    <submittedName>
        <fullName evidence="3">Thiopeptide-type bacteriocin biosynthesis protein</fullName>
    </submittedName>
</protein>
<dbReference type="NCBIfam" id="TIGR03891">
    <property type="entry name" value="thiopep_ocin"/>
    <property type="match status" value="1"/>
</dbReference>
<name>A0A327R379_9BACT</name>
<dbReference type="Pfam" id="PF14028">
    <property type="entry name" value="Lant_dehydr_C"/>
    <property type="match status" value="1"/>
</dbReference>
<keyword evidence="4" id="KW-1185">Reference proteome</keyword>
<feature type="domain" description="Lantibiotic dehydratase N-terminal" evidence="1">
    <location>
        <begin position="41"/>
        <end position="704"/>
    </location>
</feature>
<proteinExistence type="predicted"/>
<dbReference type="RefSeq" id="WP_111596264.1">
    <property type="nucleotide sequence ID" value="NZ_QLLL01000001.1"/>
</dbReference>
<dbReference type="InterPro" id="IPR006827">
    <property type="entry name" value="Lant_deHydtase_N"/>
</dbReference>
<accession>A0A327R379</accession>
<feature type="domain" description="Thiopeptide-type bacteriocin biosynthesis" evidence="2">
    <location>
        <begin position="776"/>
        <end position="1027"/>
    </location>
</feature>
<dbReference type="EMBL" id="QLLL01000001">
    <property type="protein sequence ID" value="RAJ11170.1"/>
    <property type="molecule type" value="Genomic_DNA"/>
</dbReference>
<reference evidence="3 4" key="1">
    <citation type="submission" date="2018-06" db="EMBL/GenBank/DDBJ databases">
        <title>Genomic Encyclopedia of Archaeal and Bacterial Type Strains, Phase II (KMG-II): from individual species to whole genera.</title>
        <authorList>
            <person name="Goeker M."/>
        </authorList>
    </citation>
    <scope>NUCLEOTIDE SEQUENCE [LARGE SCALE GENOMIC DNA]</scope>
    <source>
        <strain evidence="3 4">DSM 23857</strain>
    </source>
</reference>
<evidence type="ECO:0000259" key="1">
    <source>
        <dbReference type="Pfam" id="PF04738"/>
    </source>
</evidence>
<gene>
    <name evidence="3" type="ORF">LX64_00778</name>
</gene>
<comment type="caution">
    <text evidence="3">The sequence shown here is derived from an EMBL/GenBank/DDBJ whole genome shotgun (WGS) entry which is preliminary data.</text>
</comment>
<dbReference type="Proteomes" id="UP000249547">
    <property type="component" value="Unassembled WGS sequence"/>
</dbReference>
<evidence type="ECO:0000313" key="3">
    <source>
        <dbReference type="EMBL" id="RAJ11170.1"/>
    </source>
</evidence>
<evidence type="ECO:0000259" key="2">
    <source>
        <dbReference type="Pfam" id="PF14028"/>
    </source>
</evidence>